<dbReference type="EMBL" id="JACGCI010000053">
    <property type="protein sequence ID" value="KAF6751034.1"/>
    <property type="molecule type" value="Genomic_DNA"/>
</dbReference>
<proteinExistence type="predicted"/>
<accession>A0A8H6HQU7</accession>
<comment type="caution">
    <text evidence="4">The sequence shown here is derived from an EMBL/GenBank/DDBJ whole genome shotgun (WGS) entry which is preliminary data.</text>
</comment>
<organism evidence="4 5">
    <name type="scientific">Ephemerocybe angulata</name>
    <dbReference type="NCBI Taxonomy" id="980116"/>
    <lineage>
        <taxon>Eukaryota</taxon>
        <taxon>Fungi</taxon>
        <taxon>Dikarya</taxon>
        <taxon>Basidiomycota</taxon>
        <taxon>Agaricomycotina</taxon>
        <taxon>Agaricomycetes</taxon>
        <taxon>Agaricomycetidae</taxon>
        <taxon>Agaricales</taxon>
        <taxon>Agaricineae</taxon>
        <taxon>Psathyrellaceae</taxon>
        <taxon>Ephemerocybe</taxon>
    </lineage>
</organism>
<reference evidence="4 5" key="1">
    <citation type="submission" date="2020-07" db="EMBL/GenBank/DDBJ databases">
        <title>Comparative genomics of pyrophilous fungi reveals a link between fire events and developmental genes.</title>
        <authorList>
            <consortium name="DOE Joint Genome Institute"/>
            <person name="Steindorff A.S."/>
            <person name="Carver A."/>
            <person name="Calhoun S."/>
            <person name="Stillman K."/>
            <person name="Liu H."/>
            <person name="Lipzen A."/>
            <person name="Pangilinan J."/>
            <person name="Labutti K."/>
            <person name="Bruns T.D."/>
            <person name="Grigoriev I.V."/>
        </authorList>
    </citation>
    <scope>NUCLEOTIDE SEQUENCE [LARGE SCALE GENOMIC DNA]</scope>
    <source>
        <strain evidence="4 5">CBS 144469</strain>
    </source>
</reference>
<evidence type="ECO:0000313" key="5">
    <source>
        <dbReference type="Proteomes" id="UP000521943"/>
    </source>
</evidence>
<feature type="region of interest" description="Disordered" evidence="1">
    <location>
        <begin position="390"/>
        <end position="414"/>
    </location>
</feature>
<evidence type="ECO:0000256" key="1">
    <source>
        <dbReference type="SAM" id="MobiDB-lite"/>
    </source>
</evidence>
<feature type="transmembrane region" description="Helical" evidence="2">
    <location>
        <begin position="280"/>
        <end position="300"/>
    </location>
</feature>
<feature type="transmembrane region" description="Helical" evidence="2">
    <location>
        <begin position="190"/>
        <end position="213"/>
    </location>
</feature>
<keyword evidence="2" id="KW-0812">Transmembrane</keyword>
<evidence type="ECO:0000259" key="3">
    <source>
        <dbReference type="Pfam" id="PF20151"/>
    </source>
</evidence>
<dbReference type="OrthoDB" id="2958007at2759"/>
<evidence type="ECO:0000313" key="4">
    <source>
        <dbReference type="EMBL" id="KAF6751034.1"/>
    </source>
</evidence>
<feature type="transmembrane region" description="Helical" evidence="2">
    <location>
        <begin position="235"/>
        <end position="259"/>
    </location>
</feature>
<name>A0A8H6HQU7_9AGAR</name>
<dbReference type="Proteomes" id="UP000521943">
    <property type="component" value="Unassembled WGS sequence"/>
</dbReference>
<dbReference type="AlphaFoldDB" id="A0A8H6HQU7"/>
<keyword evidence="5" id="KW-1185">Reference proteome</keyword>
<dbReference type="InterPro" id="IPR045340">
    <property type="entry name" value="DUF6533"/>
</dbReference>
<sequence>MTLSFSCQAASKNGGCRPLVSFPRLGPLLGSSLCGNLAKIHPILLTLIGLRQPWRLPHPRIPLESGRYLHRQMNVEVLYQRYEDQRYVTYVETSGHVLVVVDFIQTFPDEVRLMWPAPSSVPKFLFFLARYYILLHTVFRMIYEQARGLSPEACKITFVLVFVSSSFAVLCAESILFIRVWAFSHRNRKIGIYLTLQFFSIHVPALVLMIQFVKSVKFAPLVFRTWTCIPVYGDYVWLGVCFCLALASVVTIMLIMVSIALKNYRQIKSDLFTLFYRDGILYFLCLSVLASANIAVNFLAPPAYKFLLLEMQVLTHVILSTRMLLHLREWSERDKETGGGTLPSDCDMAPEELRPVSPIRFERPEVASSAESEPLERVVDGVGYELDSVGGINEKKESNSSEGELEEAMVLGEQ</sequence>
<feature type="domain" description="DUF6533" evidence="3">
    <location>
        <begin position="90"/>
        <end position="135"/>
    </location>
</feature>
<gene>
    <name evidence="4" type="ORF">DFP72DRAFT_909106</name>
</gene>
<keyword evidence="2" id="KW-0472">Membrane</keyword>
<keyword evidence="2" id="KW-1133">Transmembrane helix</keyword>
<protein>
    <recommendedName>
        <fullName evidence="3">DUF6533 domain-containing protein</fullName>
    </recommendedName>
</protein>
<feature type="transmembrane region" description="Helical" evidence="2">
    <location>
        <begin position="155"/>
        <end position="178"/>
    </location>
</feature>
<dbReference type="Pfam" id="PF20151">
    <property type="entry name" value="DUF6533"/>
    <property type="match status" value="1"/>
</dbReference>
<feature type="transmembrane region" description="Helical" evidence="2">
    <location>
        <begin position="124"/>
        <end position="143"/>
    </location>
</feature>
<evidence type="ECO:0000256" key="2">
    <source>
        <dbReference type="SAM" id="Phobius"/>
    </source>
</evidence>